<evidence type="ECO:0000313" key="2">
    <source>
        <dbReference type="EMBL" id="VVC40229.1"/>
    </source>
</evidence>
<name>A0A5E4N6F2_9HEMI</name>
<organism evidence="2 3">
    <name type="scientific">Cinara cedri</name>
    <dbReference type="NCBI Taxonomy" id="506608"/>
    <lineage>
        <taxon>Eukaryota</taxon>
        <taxon>Metazoa</taxon>
        <taxon>Ecdysozoa</taxon>
        <taxon>Arthropoda</taxon>
        <taxon>Hexapoda</taxon>
        <taxon>Insecta</taxon>
        <taxon>Pterygota</taxon>
        <taxon>Neoptera</taxon>
        <taxon>Paraneoptera</taxon>
        <taxon>Hemiptera</taxon>
        <taxon>Sternorrhyncha</taxon>
        <taxon>Aphidomorpha</taxon>
        <taxon>Aphidoidea</taxon>
        <taxon>Aphididae</taxon>
        <taxon>Lachninae</taxon>
        <taxon>Cinara</taxon>
    </lineage>
</organism>
<protein>
    <submittedName>
        <fullName evidence="2">HAT, C-terminal dimerisation domain</fullName>
    </submittedName>
</protein>
<dbReference type="OrthoDB" id="6587173at2759"/>
<keyword evidence="3" id="KW-1185">Reference proteome</keyword>
<evidence type="ECO:0000313" key="3">
    <source>
        <dbReference type="Proteomes" id="UP000325440"/>
    </source>
</evidence>
<reference evidence="2 3" key="1">
    <citation type="submission" date="2019-08" db="EMBL/GenBank/DDBJ databases">
        <authorList>
            <person name="Alioto T."/>
            <person name="Alioto T."/>
            <person name="Gomez Garrido J."/>
        </authorList>
    </citation>
    <scope>NUCLEOTIDE SEQUENCE [LARGE SCALE GENOMIC DNA]</scope>
</reference>
<dbReference type="Pfam" id="PF05699">
    <property type="entry name" value="Dimer_Tnp_hAT"/>
    <property type="match status" value="1"/>
</dbReference>
<gene>
    <name evidence="2" type="ORF">CINCED_3A013344</name>
</gene>
<evidence type="ECO:0000259" key="1">
    <source>
        <dbReference type="Pfam" id="PF05699"/>
    </source>
</evidence>
<dbReference type="Proteomes" id="UP000325440">
    <property type="component" value="Unassembled WGS sequence"/>
</dbReference>
<dbReference type="EMBL" id="CABPRJ010001901">
    <property type="protein sequence ID" value="VVC40229.1"/>
    <property type="molecule type" value="Genomic_DNA"/>
</dbReference>
<sequence>MKTRETRIVSKRVGYGFVWVKRKDTSYPQLWQEVKLLLLSFLSTYLTEKGFSLVVQLLTKHRNRLDISNVGDPRSTLTNIESDIAS</sequence>
<proteinExistence type="predicted"/>
<dbReference type="AlphaFoldDB" id="A0A5E4N6F2"/>
<accession>A0A5E4N6F2</accession>
<dbReference type="InterPro" id="IPR008906">
    <property type="entry name" value="HATC_C_dom"/>
</dbReference>
<dbReference type="GO" id="GO:0046983">
    <property type="term" value="F:protein dimerization activity"/>
    <property type="evidence" value="ECO:0007669"/>
    <property type="project" value="InterPro"/>
</dbReference>
<feature type="domain" description="HAT C-terminal dimerisation" evidence="1">
    <location>
        <begin position="18"/>
        <end position="70"/>
    </location>
</feature>